<dbReference type="Gene3D" id="2.120.10.80">
    <property type="entry name" value="Kelch-type beta propeller"/>
    <property type="match status" value="1"/>
</dbReference>
<feature type="signal peptide" evidence="3">
    <location>
        <begin position="1"/>
        <end position="22"/>
    </location>
</feature>
<keyword evidence="3" id="KW-0732">Signal</keyword>
<reference evidence="4" key="1">
    <citation type="submission" date="2021-02" db="EMBL/GenBank/DDBJ databases">
        <authorList>
            <person name="Nowell W R."/>
        </authorList>
    </citation>
    <scope>NUCLEOTIDE SEQUENCE</scope>
</reference>
<dbReference type="AlphaFoldDB" id="A0A816FWH5"/>
<keyword evidence="2" id="KW-0677">Repeat</keyword>
<accession>A0A816FWH5</accession>
<sequence length="238" mass="25234">MVSIAFFFLIITFLSLKGRTIALASSSCASQSNNVEFTLSTASHSASNPTSSCSLQQCITTSANNQTCSLSPTPCFNYRTTNNISYCAPAIDCPVLQPCNNVTYSCASNDSVCIVNSCCSPIAVCLPLLTTNFCPRGWSMTGSMNVARYYHTASTLLDGKVLVTSGSGSGAIVLNSAELYDPSTSVWTQTGNMSFARYSHTASTLLDRKVLVTGGYGNGGYLNSAELYDPSRGVRTQT</sequence>
<evidence type="ECO:0000313" key="5">
    <source>
        <dbReference type="Proteomes" id="UP000663828"/>
    </source>
</evidence>
<evidence type="ECO:0000256" key="2">
    <source>
        <dbReference type="ARBA" id="ARBA00022737"/>
    </source>
</evidence>
<gene>
    <name evidence="4" type="ORF">XAT740_LOCUS57850</name>
</gene>
<evidence type="ECO:0000256" key="3">
    <source>
        <dbReference type="SAM" id="SignalP"/>
    </source>
</evidence>
<dbReference type="EMBL" id="CAJNOR010012214">
    <property type="protein sequence ID" value="CAF1666366.1"/>
    <property type="molecule type" value="Genomic_DNA"/>
</dbReference>
<proteinExistence type="predicted"/>
<dbReference type="Pfam" id="PF01344">
    <property type="entry name" value="Kelch_1"/>
    <property type="match status" value="1"/>
</dbReference>
<dbReference type="InterPro" id="IPR011498">
    <property type="entry name" value="Kelch_2"/>
</dbReference>
<dbReference type="InterPro" id="IPR015915">
    <property type="entry name" value="Kelch-typ_b-propeller"/>
</dbReference>
<keyword evidence="1" id="KW-0880">Kelch repeat</keyword>
<feature type="chain" id="PRO_5032556629" evidence="3">
    <location>
        <begin position="23"/>
        <end position="238"/>
    </location>
</feature>
<dbReference type="SUPFAM" id="SSF117281">
    <property type="entry name" value="Kelch motif"/>
    <property type="match status" value="1"/>
</dbReference>
<feature type="non-terminal residue" evidence="4">
    <location>
        <position position="238"/>
    </location>
</feature>
<evidence type="ECO:0000256" key="1">
    <source>
        <dbReference type="ARBA" id="ARBA00022441"/>
    </source>
</evidence>
<evidence type="ECO:0000313" key="4">
    <source>
        <dbReference type="EMBL" id="CAF1666366.1"/>
    </source>
</evidence>
<organism evidence="4 5">
    <name type="scientific">Adineta ricciae</name>
    <name type="common">Rotifer</name>
    <dbReference type="NCBI Taxonomy" id="249248"/>
    <lineage>
        <taxon>Eukaryota</taxon>
        <taxon>Metazoa</taxon>
        <taxon>Spiralia</taxon>
        <taxon>Gnathifera</taxon>
        <taxon>Rotifera</taxon>
        <taxon>Eurotatoria</taxon>
        <taxon>Bdelloidea</taxon>
        <taxon>Adinetida</taxon>
        <taxon>Adinetidae</taxon>
        <taxon>Adineta</taxon>
    </lineage>
</organism>
<dbReference type="Proteomes" id="UP000663828">
    <property type="component" value="Unassembled WGS sequence"/>
</dbReference>
<comment type="caution">
    <text evidence="4">The sequence shown here is derived from an EMBL/GenBank/DDBJ whole genome shotgun (WGS) entry which is preliminary data.</text>
</comment>
<name>A0A816FWH5_ADIRI</name>
<dbReference type="PANTHER" id="PTHR46344">
    <property type="entry name" value="OS02G0202900 PROTEIN"/>
    <property type="match status" value="1"/>
</dbReference>
<dbReference type="SMART" id="SM00612">
    <property type="entry name" value="Kelch"/>
    <property type="match status" value="1"/>
</dbReference>
<dbReference type="PANTHER" id="PTHR46344:SF27">
    <property type="entry name" value="KELCH REPEAT SUPERFAMILY PROTEIN"/>
    <property type="match status" value="1"/>
</dbReference>
<keyword evidence="5" id="KW-1185">Reference proteome</keyword>
<dbReference type="Pfam" id="PF07646">
    <property type="entry name" value="Kelch_2"/>
    <property type="match status" value="1"/>
</dbReference>
<protein>
    <submittedName>
        <fullName evidence="4">Uncharacterized protein</fullName>
    </submittedName>
</protein>
<dbReference type="InterPro" id="IPR006652">
    <property type="entry name" value="Kelch_1"/>
</dbReference>